<proteinExistence type="predicted"/>
<dbReference type="InterPro" id="IPR008827">
    <property type="entry name" value="SYCP1"/>
</dbReference>
<evidence type="ECO:0000256" key="1">
    <source>
        <dbReference type="SAM" id="Coils"/>
    </source>
</evidence>
<reference evidence="3" key="1">
    <citation type="journal article" date="2023" name="Mol. Biol. Evol.">
        <title>Third-Generation Sequencing Reveals the Adaptive Role of the Epigenome in Three Deep-Sea Polychaetes.</title>
        <authorList>
            <person name="Perez M."/>
            <person name="Aroh O."/>
            <person name="Sun Y."/>
            <person name="Lan Y."/>
            <person name="Juniper S.K."/>
            <person name="Young C.R."/>
            <person name="Angers B."/>
            <person name="Qian P.Y."/>
        </authorList>
    </citation>
    <scope>NUCLEOTIDE SEQUENCE</scope>
    <source>
        <strain evidence="3">R07B-5</strain>
    </source>
</reference>
<evidence type="ECO:0000313" key="3">
    <source>
        <dbReference type="EMBL" id="KAK2187874.1"/>
    </source>
</evidence>
<dbReference type="SUPFAM" id="SSF57997">
    <property type="entry name" value="Tropomyosin"/>
    <property type="match status" value="1"/>
</dbReference>
<feature type="region of interest" description="Disordered" evidence="2">
    <location>
        <begin position="694"/>
        <end position="773"/>
    </location>
</feature>
<feature type="compositionally biased region" description="Polar residues" evidence="2">
    <location>
        <begin position="739"/>
        <end position="751"/>
    </location>
</feature>
<name>A0AAD9P480_RIDPI</name>
<feature type="compositionally biased region" description="Polar residues" evidence="2">
    <location>
        <begin position="709"/>
        <end position="718"/>
    </location>
</feature>
<evidence type="ECO:0000313" key="4">
    <source>
        <dbReference type="Proteomes" id="UP001209878"/>
    </source>
</evidence>
<keyword evidence="4" id="KW-1185">Reference proteome</keyword>
<evidence type="ECO:0008006" key="5">
    <source>
        <dbReference type="Google" id="ProtNLM"/>
    </source>
</evidence>
<comment type="caution">
    <text evidence="3">The sequence shown here is derived from an EMBL/GenBank/DDBJ whole genome shotgun (WGS) entry which is preliminary data.</text>
</comment>
<dbReference type="PANTHER" id="PTHR46918:SF1">
    <property type="entry name" value="SYNAPTONEMAL COMPLEX PROTEIN 1"/>
    <property type="match status" value="1"/>
</dbReference>
<feature type="region of interest" description="Disordered" evidence="2">
    <location>
        <begin position="861"/>
        <end position="889"/>
    </location>
</feature>
<dbReference type="EMBL" id="JAODUO010000152">
    <property type="protein sequence ID" value="KAK2187874.1"/>
    <property type="molecule type" value="Genomic_DNA"/>
</dbReference>
<evidence type="ECO:0000256" key="2">
    <source>
        <dbReference type="SAM" id="MobiDB-lite"/>
    </source>
</evidence>
<sequence>METVQQKKGTQPFFRPLSSPMSTRTQMNYAPVTTQRTETCIEIEQTAEHQSTLHSRLQQEAEKIRKWKVQTEIELKQKERKIQESNRTIDCLRKSMLEQQLQNESLSLKLQEEIASREEIMQKINATRDMCNLLKDFAAKVDGKLEQCERERDDLKYMELNHQKQYEDLAMNFKELQISAANTNSKLANQLQKEREEKNEMSCNFQQQLTEAHMKLQAFVEESDIKNNQIMTMTEQLQEKQSNLEQLQQTKSDVEKQLADTELITTEQNSRLDEILQELTIIKDEKARLESQLRDTSNALQEATQNNEKLAINFDETEKLYVQNIEQLQQDLQNAQQQLVKETAMCVELQSSLTKAHNNIEDLKCAKDMLTLERTEARNKCQDLDLQRASLMKKTEELEKKVSHLSAEKTTYMEEVECLKNTIVTLQKELDCIGEELKEANAKEKCSSRQLDVLQQQLDNQSDEQKTTSERIATIIGENKSLKKELNGSKKEVNTLKKDLERSVSKESTISTKLDKRHEETKMLKDEIHALQVEIRTKTDEAEAKLLDEKKQMQSLQDELRQWQKESNKSQKDLKRLETDATNKSKKIEELNEEVAKWKETADKESKAKDAVARDFSMQMNGLLASLDKFKLENQKAVLSKESELAELKEKLGDAAVTKEKEMESLREELEHVKSELSNVKKDKEDEVQKLMTEMEKLKCDETKPLNVEPSTPKSRNNVPPMPKPLKTVRSTPKFMATLPSTQKPLQSMPSTPKPLKTVSSTPEPPISVPSTPKPLDDVLCTPQISPNVAFLHLAMFQKSILKQTGSVPKRRRVVFAAVDNLDDAASSDSFSGLEVEADDIENHFKDATLKGTPLLLRTPPRRVSARSPRDDCRSPLVMKPVPRGPPIQSSCNKKIKLMMIL</sequence>
<accession>A0AAD9P480</accession>
<gene>
    <name evidence="3" type="ORF">NP493_152g03006</name>
</gene>
<keyword evidence="1" id="KW-0175">Coiled coil</keyword>
<dbReference type="AlphaFoldDB" id="A0AAD9P480"/>
<dbReference type="GO" id="GO:0007130">
    <property type="term" value="P:synaptonemal complex assembly"/>
    <property type="evidence" value="ECO:0007669"/>
    <property type="project" value="InterPro"/>
</dbReference>
<dbReference type="Pfam" id="PF05483">
    <property type="entry name" value="SCP-1"/>
    <property type="match status" value="1"/>
</dbReference>
<feature type="compositionally biased region" description="Basic and acidic residues" evidence="2">
    <location>
        <begin position="694"/>
        <end position="704"/>
    </location>
</feature>
<feature type="coiled-coil region" evidence="1">
    <location>
        <begin position="230"/>
        <end position="503"/>
    </location>
</feature>
<organism evidence="3 4">
    <name type="scientific">Ridgeia piscesae</name>
    <name type="common">Tubeworm</name>
    <dbReference type="NCBI Taxonomy" id="27915"/>
    <lineage>
        <taxon>Eukaryota</taxon>
        <taxon>Metazoa</taxon>
        <taxon>Spiralia</taxon>
        <taxon>Lophotrochozoa</taxon>
        <taxon>Annelida</taxon>
        <taxon>Polychaeta</taxon>
        <taxon>Sedentaria</taxon>
        <taxon>Canalipalpata</taxon>
        <taxon>Sabellida</taxon>
        <taxon>Siboglinidae</taxon>
        <taxon>Ridgeia</taxon>
    </lineage>
</organism>
<dbReference type="Proteomes" id="UP001209878">
    <property type="component" value="Unassembled WGS sequence"/>
</dbReference>
<dbReference type="GO" id="GO:0000795">
    <property type="term" value="C:synaptonemal complex"/>
    <property type="evidence" value="ECO:0007669"/>
    <property type="project" value="InterPro"/>
</dbReference>
<feature type="coiled-coil region" evidence="1">
    <location>
        <begin position="68"/>
        <end position="95"/>
    </location>
</feature>
<protein>
    <recommendedName>
        <fullName evidence="5">Synaptonemal complex protein 1</fullName>
    </recommendedName>
</protein>
<dbReference type="PANTHER" id="PTHR46918">
    <property type="entry name" value="SYNAPTONEMAL COMPLEX PROTEIN 1"/>
    <property type="match status" value="1"/>
</dbReference>
<feature type="region of interest" description="Disordered" evidence="2">
    <location>
        <begin position="1"/>
        <end position="24"/>
    </location>
</feature>
<feature type="region of interest" description="Disordered" evidence="2">
    <location>
        <begin position="558"/>
        <end position="580"/>
    </location>
</feature>